<sequence>MEALMVLQVKAMEAENRCQNPIYVGMSMKYDVLKRPIE</sequence>
<reference evidence="1 2" key="1">
    <citation type="submission" date="2014-01" db="EMBL/GenBank/DDBJ databases">
        <title>Sulfitobacter donghicola JCM 14565 Genome Sequencing.</title>
        <authorList>
            <person name="Lai Q."/>
            <person name="Hong Z."/>
        </authorList>
    </citation>
    <scope>NUCLEOTIDE SEQUENCE [LARGE SCALE GENOMIC DNA]</scope>
    <source>
        <strain evidence="1 2">JCM 14565</strain>
    </source>
</reference>
<protein>
    <submittedName>
        <fullName evidence="1">Uncharacterized protein</fullName>
    </submittedName>
</protein>
<dbReference type="AlphaFoldDB" id="A0A073IEZ8"/>
<evidence type="ECO:0000313" key="2">
    <source>
        <dbReference type="Proteomes" id="UP000027734"/>
    </source>
</evidence>
<comment type="caution">
    <text evidence="1">The sequence shown here is derived from an EMBL/GenBank/DDBJ whole genome shotgun (WGS) entry which is preliminary data.</text>
</comment>
<evidence type="ECO:0000313" key="1">
    <source>
        <dbReference type="EMBL" id="KEJ88021.1"/>
    </source>
</evidence>
<name>A0A073IEZ8_9RHOB</name>
<dbReference type="EMBL" id="JAMC01000010">
    <property type="protein sequence ID" value="KEJ88021.1"/>
    <property type="molecule type" value="Genomic_DNA"/>
</dbReference>
<proteinExistence type="predicted"/>
<dbReference type="Proteomes" id="UP000027734">
    <property type="component" value="Unassembled WGS sequence"/>
</dbReference>
<gene>
    <name evidence="1" type="ORF">DSW25_04150</name>
</gene>
<keyword evidence="2" id="KW-1185">Reference proteome</keyword>
<accession>A0A073IEZ8</accession>
<organism evidence="1 2">
    <name type="scientific">Sulfitobacter donghicola DSW-25 = KCTC 12864 = JCM 14565</name>
    <dbReference type="NCBI Taxonomy" id="1300350"/>
    <lineage>
        <taxon>Bacteria</taxon>
        <taxon>Pseudomonadati</taxon>
        <taxon>Pseudomonadota</taxon>
        <taxon>Alphaproteobacteria</taxon>
        <taxon>Rhodobacterales</taxon>
        <taxon>Roseobacteraceae</taxon>
        <taxon>Sulfitobacter</taxon>
    </lineage>
</organism>